<dbReference type="Proteomes" id="UP001732700">
    <property type="component" value="Chromosome 4C"/>
</dbReference>
<proteinExistence type="predicted"/>
<keyword evidence="2" id="KW-1185">Reference proteome</keyword>
<evidence type="ECO:0000313" key="2">
    <source>
        <dbReference type="Proteomes" id="UP001732700"/>
    </source>
</evidence>
<protein>
    <submittedName>
        <fullName evidence="1">Uncharacterized protein</fullName>
    </submittedName>
</protein>
<organism evidence="1 2">
    <name type="scientific">Avena sativa</name>
    <name type="common">Oat</name>
    <dbReference type="NCBI Taxonomy" id="4498"/>
    <lineage>
        <taxon>Eukaryota</taxon>
        <taxon>Viridiplantae</taxon>
        <taxon>Streptophyta</taxon>
        <taxon>Embryophyta</taxon>
        <taxon>Tracheophyta</taxon>
        <taxon>Spermatophyta</taxon>
        <taxon>Magnoliopsida</taxon>
        <taxon>Liliopsida</taxon>
        <taxon>Poales</taxon>
        <taxon>Poaceae</taxon>
        <taxon>BOP clade</taxon>
        <taxon>Pooideae</taxon>
        <taxon>Poodae</taxon>
        <taxon>Poeae</taxon>
        <taxon>Poeae Chloroplast Group 1 (Aveneae type)</taxon>
        <taxon>Aveninae</taxon>
        <taxon>Avena</taxon>
    </lineage>
</organism>
<accession>A0ACD5WXE2</accession>
<name>A0ACD5WXE2_AVESA</name>
<evidence type="ECO:0000313" key="1">
    <source>
        <dbReference type="EnsemblPlants" id="AVESA.00010b.r2.4CG1280550.1.CDS"/>
    </source>
</evidence>
<dbReference type="EnsemblPlants" id="AVESA.00010b.r2.4CG1280550.1">
    <property type="protein sequence ID" value="AVESA.00010b.r2.4CG1280550.1.CDS"/>
    <property type="gene ID" value="AVESA.00010b.r2.4CG1280550"/>
</dbReference>
<reference evidence="1" key="1">
    <citation type="submission" date="2021-05" db="EMBL/GenBank/DDBJ databases">
        <authorList>
            <person name="Scholz U."/>
            <person name="Mascher M."/>
            <person name="Fiebig A."/>
        </authorList>
    </citation>
    <scope>NUCLEOTIDE SEQUENCE [LARGE SCALE GENOMIC DNA]</scope>
</reference>
<reference evidence="1" key="2">
    <citation type="submission" date="2025-09" db="UniProtKB">
        <authorList>
            <consortium name="EnsemblPlants"/>
        </authorList>
    </citation>
    <scope>IDENTIFICATION</scope>
</reference>
<sequence>MEGKRNTTLMVIMCLLILSLTVKSAKAECGCCSAARAKACCFGCIAVGGTDTICKNTCCFPCFLDKSGVPNMEEVVAKMQEIGLDAKMKKMEGIAKVDARD</sequence>